<dbReference type="WBParaSite" id="Pan_g15216.t2">
    <property type="protein sequence ID" value="Pan_g15216.t2"/>
    <property type="gene ID" value="Pan_g15216"/>
</dbReference>
<feature type="transmembrane region" description="Helical" evidence="1">
    <location>
        <begin position="166"/>
        <end position="187"/>
    </location>
</feature>
<keyword evidence="1" id="KW-1133">Transmembrane helix</keyword>
<reference evidence="2" key="1">
    <citation type="journal article" date="2013" name="Genetics">
        <title>The draft genome and transcriptome of Panagrellus redivivus are shaped by the harsh demands of a free-living lifestyle.</title>
        <authorList>
            <person name="Srinivasan J."/>
            <person name="Dillman A.R."/>
            <person name="Macchietto M.G."/>
            <person name="Heikkinen L."/>
            <person name="Lakso M."/>
            <person name="Fracchia K.M."/>
            <person name="Antoshechkin I."/>
            <person name="Mortazavi A."/>
            <person name="Wong G."/>
            <person name="Sternberg P.W."/>
        </authorList>
    </citation>
    <scope>NUCLEOTIDE SEQUENCE [LARGE SCALE GENOMIC DNA]</scope>
    <source>
        <strain evidence="2">MT8872</strain>
    </source>
</reference>
<feature type="transmembrane region" description="Helical" evidence="1">
    <location>
        <begin position="331"/>
        <end position="356"/>
    </location>
</feature>
<feature type="transmembrane region" description="Helical" evidence="1">
    <location>
        <begin position="272"/>
        <end position="290"/>
    </location>
</feature>
<dbReference type="Pfam" id="PF10318">
    <property type="entry name" value="7TM_GPCR_Srh"/>
    <property type="match status" value="1"/>
</dbReference>
<sequence length="390" mass="44961">MFVEKHTYDAAIEKENERLRILRRGRQDPAASDLSYCKLYSICNEQLKFVQKECEDTGGRLVPGLPKRRFGDCNKRLVAQYKRVDKMRKRLEKSYDTCLADRITSKNASSITTCPADWPVLPLFEEQYICDQRKRVIQNHCTKLVSPMSNVSFVNFDAYDDVYYKFVFRANGYIAICFGFAAMYLIATSTPRIFGAYKYFLFNIAFCAWLFDFYISEIYSPKPLFPALVMCPEGYVRTSDEDIGVYMFCGFLMFFGSTAIAVEAHIIAINNLYHFLHVFYMTPSIAFYCLSARDRSKIHEVIFSLIVPLITLFIPFCIMCLLAYMEVENSHWFHMTCFIIGTLHSPLNAIMMLVFLPPYRQRCLWVCTFGKVAVIKHSSAIGNAAPASAF</sequence>
<organism evidence="2 3">
    <name type="scientific">Panagrellus redivivus</name>
    <name type="common">Microworm</name>
    <dbReference type="NCBI Taxonomy" id="6233"/>
    <lineage>
        <taxon>Eukaryota</taxon>
        <taxon>Metazoa</taxon>
        <taxon>Ecdysozoa</taxon>
        <taxon>Nematoda</taxon>
        <taxon>Chromadorea</taxon>
        <taxon>Rhabditida</taxon>
        <taxon>Tylenchina</taxon>
        <taxon>Panagrolaimomorpha</taxon>
        <taxon>Panagrolaimoidea</taxon>
        <taxon>Panagrolaimidae</taxon>
        <taxon>Panagrellus</taxon>
    </lineage>
</organism>
<keyword evidence="2" id="KW-1185">Reference proteome</keyword>
<dbReference type="AlphaFoldDB" id="A0A7E4V0U5"/>
<accession>A0A7E4V0U5</accession>
<dbReference type="InterPro" id="IPR019422">
    <property type="entry name" value="7TM_GPCR_serpentine_rcpt_Srh"/>
</dbReference>
<evidence type="ECO:0000313" key="2">
    <source>
        <dbReference type="Proteomes" id="UP000492821"/>
    </source>
</evidence>
<keyword evidence="1" id="KW-0812">Transmembrane</keyword>
<reference evidence="3" key="2">
    <citation type="submission" date="2020-10" db="UniProtKB">
        <authorList>
            <consortium name="WormBaseParasite"/>
        </authorList>
    </citation>
    <scope>IDENTIFICATION</scope>
</reference>
<feature type="transmembrane region" description="Helical" evidence="1">
    <location>
        <begin position="302"/>
        <end position="325"/>
    </location>
</feature>
<proteinExistence type="predicted"/>
<name>A0A7E4V0U5_PANRE</name>
<keyword evidence="1" id="KW-0472">Membrane</keyword>
<protein>
    <submittedName>
        <fullName evidence="3">CX9C domain-containing protein</fullName>
    </submittedName>
</protein>
<feature type="transmembrane region" description="Helical" evidence="1">
    <location>
        <begin position="199"/>
        <end position="215"/>
    </location>
</feature>
<dbReference type="Proteomes" id="UP000492821">
    <property type="component" value="Unassembled WGS sequence"/>
</dbReference>
<evidence type="ECO:0000313" key="3">
    <source>
        <dbReference type="WBParaSite" id="Pan_g15216.t2"/>
    </source>
</evidence>
<feature type="transmembrane region" description="Helical" evidence="1">
    <location>
        <begin position="245"/>
        <end position="266"/>
    </location>
</feature>
<evidence type="ECO:0000256" key="1">
    <source>
        <dbReference type="SAM" id="Phobius"/>
    </source>
</evidence>